<organism evidence="1 2">
    <name type="scientific">Rhabditophanes sp. KR3021</name>
    <dbReference type="NCBI Taxonomy" id="114890"/>
    <lineage>
        <taxon>Eukaryota</taxon>
        <taxon>Metazoa</taxon>
        <taxon>Ecdysozoa</taxon>
        <taxon>Nematoda</taxon>
        <taxon>Chromadorea</taxon>
        <taxon>Rhabditida</taxon>
        <taxon>Tylenchina</taxon>
        <taxon>Panagrolaimomorpha</taxon>
        <taxon>Strongyloidoidea</taxon>
        <taxon>Alloionematidae</taxon>
        <taxon>Rhabditophanes</taxon>
    </lineage>
</organism>
<evidence type="ECO:0000313" key="2">
    <source>
        <dbReference type="WBParaSite" id="RSKR_0000979800.1"/>
    </source>
</evidence>
<sequence length="306" mass="35156">MHISILSENEYESVCDSINDDIQLLNIIAILKVEMKKLSPTTKSYIWKVSDGQNEVYGALATHTFGKPYLFIQRKSGSFLEPSTASALIFEEMITIIKDAKSVGVVGENCFIEAFRKLMLSESPFIHVSLDEPVFFYYINDENYKKYVETYEFSNPDYEVFQMNSDYANIMMDQLLTYGEGDREAAALRLKQFPSVGIKHKASGKLSAFEYNDGYGFLAHQFTFPEFRKQGLGKATEVLLSRLNKEKLGFIPFKAVSHNRKLVIAITEGAKYWTKLDRTDNNNEVSNLYWTFFSKEPVEKIIMRDN</sequence>
<proteinExistence type="predicted"/>
<accession>A0AC35UB84</accession>
<dbReference type="WBParaSite" id="RSKR_0000979800.1">
    <property type="protein sequence ID" value="RSKR_0000979800.1"/>
    <property type="gene ID" value="RSKR_0000979800"/>
</dbReference>
<reference evidence="2" key="1">
    <citation type="submission" date="2016-11" db="UniProtKB">
        <authorList>
            <consortium name="WormBaseParasite"/>
        </authorList>
    </citation>
    <scope>IDENTIFICATION</scope>
    <source>
        <strain evidence="2">KR3021</strain>
    </source>
</reference>
<protein>
    <submittedName>
        <fullName evidence="2">Glycine N-acyltransferase-like protein</fullName>
    </submittedName>
</protein>
<dbReference type="Proteomes" id="UP000095286">
    <property type="component" value="Unplaced"/>
</dbReference>
<name>A0AC35UB84_9BILA</name>
<evidence type="ECO:0000313" key="1">
    <source>
        <dbReference type="Proteomes" id="UP000095286"/>
    </source>
</evidence>